<feature type="region of interest" description="Disordered" evidence="1">
    <location>
        <begin position="69"/>
        <end position="92"/>
    </location>
</feature>
<dbReference type="Proteomes" id="UP000026960">
    <property type="component" value="Chromosome 3"/>
</dbReference>
<dbReference type="AlphaFoldDB" id="A0A0D3FHW2"/>
<reference evidence="2" key="2">
    <citation type="submission" date="2015-03" db="UniProtKB">
        <authorList>
            <consortium name="EnsemblPlants"/>
        </authorList>
    </citation>
    <scope>IDENTIFICATION</scope>
</reference>
<organism evidence="2">
    <name type="scientific">Oryza barthii</name>
    <dbReference type="NCBI Taxonomy" id="65489"/>
    <lineage>
        <taxon>Eukaryota</taxon>
        <taxon>Viridiplantae</taxon>
        <taxon>Streptophyta</taxon>
        <taxon>Embryophyta</taxon>
        <taxon>Tracheophyta</taxon>
        <taxon>Spermatophyta</taxon>
        <taxon>Magnoliopsida</taxon>
        <taxon>Liliopsida</taxon>
        <taxon>Poales</taxon>
        <taxon>Poaceae</taxon>
        <taxon>BOP clade</taxon>
        <taxon>Oryzoideae</taxon>
        <taxon>Oryzeae</taxon>
        <taxon>Oryzinae</taxon>
        <taxon>Oryza</taxon>
    </lineage>
</organism>
<evidence type="ECO:0000313" key="2">
    <source>
        <dbReference type="EnsemblPlants" id="OBART03G15540.1"/>
    </source>
</evidence>
<sequence length="92" mass="9519">MGEPPDVGIPVLGLATVSAGSGGEAIGSRSPVTVEEEEEAVVREGDEETKQWVVVVVSWLLAPLQPHSCPYSGSHNPTAHDRRLTSTAGGAT</sequence>
<keyword evidence="3" id="KW-1185">Reference proteome</keyword>
<dbReference type="PaxDb" id="65489-OBART03G15540.1"/>
<evidence type="ECO:0000313" key="3">
    <source>
        <dbReference type="Proteomes" id="UP000026960"/>
    </source>
</evidence>
<name>A0A0D3FHW2_9ORYZ</name>
<dbReference type="HOGENOM" id="CLU_2416772_0_0_1"/>
<evidence type="ECO:0000256" key="1">
    <source>
        <dbReference type="SAM" id="MobiDB-lite"/>
    </source>
</evidence>
<protein>
    <recommendedName>
        <fullName evidence="4">DUF834 domain-containing protein</fullName>
    </recommendedName>
</protein>
<reference evidence="2" key="1">
    <citation type="journal article" date="2009" name="Rice">
        <title>De Novo Next Generation Sequencing of Plant Genomes.</title>
        <authorList>
            <person name="Rounsley S."/>
            <person name="Marri P.R."/>
            <person name="Yu Y."/>
            <person name="He R."/>
            <person name="Sisneros N."/>
            <person name="Goicoechea J.L."/>
            <person name="Lee S.J."/>
            <person name="Angelova A."/>
            <person name="Kudrna D."/>
            <person name="Luo M."/>
            <person name="Affourtit J."/>
            <person name="Desany B."/>
            <person name="Knight J."/>
            <person name="Niazi F."/>
            <person name="Egholm M."/>
            <person name="Wing R.A."/>
        </authorList>
    </citation>
    <scope>NUCLEOTIDE SEQUENCE [LARGE SCALE GENOMIC DNA]</scope>
    <source>
        <strain evidence="2">cv. IRGC 105608</strain>
    </source>
</reference>
<evidence type="ECO:0008006" key="4">
    <source>
        <dbReference type="Google" id="ProtNLM"/>
    </source>
</evidence>
<accession>A0A0D3FHW2</accession>
<proteinExistence type="predicted"/>
<dbReference type="EnsemblPlants" id="OBART03G15540.1">
    <property type="protein sequence ID" value="OBART03G15540.1"/>
    <property type="gene ID" value="OBART03G15540"/>
</dbReference>
<dbReference type="Gramene" id="OBART03G15540.1">
    <property type="protein sequence ID" value="OBART03G15540.1"/>
    <property type="gene ID" value="OBART03G15540"/>
</dbReference>